<dbReference type="GO" id="GO:0033499">
    <property type="term" value="P:galactose catabolic process via UDP-galactose, Leloir pathway"/>
    <property type="evidence" value="ECO:0007669"/>
    <property type="project" value="TreeGrafter"/>
</dbReference>
<feature type="non-terminal residue" evidence="4">
    <location>
        <position position="154"/>
    </location>
</feature>
<protein>
    <recommendedName>
        <fullName evidence="2">UDP-glucose 4-epimerase</fullName>
    </recommendedName>
</protein>
<evidence type="ECO:0000256" key="2">
    <source>
        <dbReference type="ARBA" id="ARBA00018569"/>
    </source>
</evidence>
<dbReference type="Proteomes" id="UP000231453">
    <property type="component" value="Unassembled WGS sequence"/>
</dbReference>
<dbReference type="PANTHER" id="PTHR43725:SF53">
    <property type="entry name" value="UDP-ARABINOSE 4-EPIMERASE 1"/>
    <property type="match status" value="1"/>
</dbReference>
<feature type="domain" description="NAD(P)-binding" evidence="3">
    <location>
        <begin position="4"/>
        <end position="154"/>
    </location>
</feature>
<organism evidence="4 5">
    <name type="scientific">Candidatus Magasanikbacteria bacterium CG_4_10_14_0_2_um_filter_33_14</name>
    <dbReference type="NCBI Taxonomy" id="1974636"/>
    <lineage>
        <taxon>Bacteria</taxon>
        <taxon>Candidatus Magasanikiibacteriota</taxon>
    </lineage>
</organism>
<dbReference type="Pfam" id="PF16363">
    <property type="entry name" value="GDP_Man_Dehyd"/>
    <property type="match status" value="1"/>
</dbReference>
<evidence type="ECO:0000313" key="5">
    <source>
        <dbReference type="Proteomes" id="UP000231453"/>
    </source>
</evidence>
<dbReference type="EMBL" id="PFPL01000014">
    <property type="protein sequence ID" value="PIZ96634.1"/>
    <property type="molecule type" value="Genomic_DNA"/>
</dbReference>
<dbReference type="SUPFAM" id="SSF51735">
    <property type="entry name" value="NAD(P)-binding Rossmann-fold domains"/>
    <property type="match status" value="1"/>
</dbReference>
<sequence>MKILVTGGAGYIGSHVVKQLLDKKNDIVIVDNLSTGFQKTINTLKKYALAKKVKLTFYKVDLSDSKKLDAVFAKEKVAGVIHFAASIVVSESVRDPLKYYENNTSNTINLLKACLKYNVNKFIFSSTAAVYGELEPRYLPAKEDGPVHPMSPYG</sequence>
<name>A0A2M7VBQ9_9BACT</name>
<dbReference type="AlphaFoldDB" id="A0A2M7VBQ9"/>
<dbReference type="Gene3D" id="3.40.50.720">
    <property type="entry name" value="NAD(P)-binding Rossmann-like Domain"/>
    <property type="match status" value="1"/>
</dbReference>
<dbReference type="InterPro" id="IPR036291">
    <property type="entry name" value="NAD(P)-bd_dom_sf"/>
</dbReference>
<evidence type="ECO:0000313" key="4">
    <source>
        <dbReference type="EMBL" id="PIZ96634.1"/>
    </source>
</evidence>
<evidence type="ECO:0000256" key="1">
    <source>
        <dbReference type="ARBA" id="ARBA00007637"/>
    </source>
</evidence>
<dbReference type="InterPro" id="IPR016040">
    <property type="entry name" value="NAD(P)-bd_dom"/>
</dbReference>
<accession>A0A2M7VBQ9</accession>
<proteinExistence type="inferred from homology"/>
<gene>
    <name evidence="4" type="ORF">COX80_00830</name>
</gene>
<comment type="caution">
    <text evidence="4">The sequence shown here is derived from an EMBL/GenBank/DDBJ whole genome shotgun (WGS) entry which is preliminary data.</text>
</comment>
<evidence type="ECO:0000259" key="3">
    <source>
        <dbReference type="Pfam" id="PF16363"/>
    </source>
</evidence>
<comment type="similarity">
    <text evidence="1">Belongs to the NAD(P)-dependent epimerase/dehydratase family.</text>
</comment>
<reference evidence="5" key="1">
    <citation type="submission" date="2017-09" db="EMBL/GenBank/DDBJ databases">
        <title>Depth-based differentiation of microbial function through sediment-hosted aquifers and enrichment of novel symbionts in the deep terrestrial subsurface.</title>
        <authorList>
            <person name="Probst A.J."/>
            <person name="Ladd B."/>
            <person name="Jarett J.K."/>
            <person name="Geller-Mcgrath D.E."/>
            <person name="Sieber C.M.K."/>
            <person name="Emerson J.B."/>
            <person name="Anantharaman K."/>
            <person name="Thomas B.C."/>
            <person name="Malmstrom R."/>
            <person name="Stieglmeier M."/>
            <person name="Klingl A."/>
            <person name="Woyke T."/>
            <person name="Ryan C.M."/>
            <person name="Banfield J.F."/>
        </authorList>
    </citation>
    <scope>NUCLEOTIDE SEQUENCE [LARGE SCALE GENOMIC DNA]</scope>
</reference>
<dbReference type="PANTHER" id="PTHR43725">
    <property type="entry name" value="UDP-GLUCOSE 4-EPIMERASE"/>
    <property type="match status" value="1"/>
</dbReference>